<gene>
    <name evidence="2" type="ORF">GCM10018785_60420</name>
</gene>
<dbReference type="PANTHER" id="PTHR43283">
    <property type="entry name" value="BETA-LACTAMASE-RELATED"/>
    <property type="match status" value="1"/>
</dbReference>
<dbReference type="InterPro" id="IPR001466">
    <property type="entry name" value="Beta-lactam-related"/>
</dbReference>
<proteinExistence type="predicted"/>
<reference evidence="2" key="1">
    <citation type="journal article" date="2014" name="Int. J. Syst. Evol. Microbiol.">
        <title>Complete genome sequence of Corynebacterium casei LMG S-19264T (=DSM 44701T), isolated from a smear-ripened cheese.</title>
        <authorList>
            <consortium name="US DOE Joint Genome Institute (JGI-PGF)"/>
            <person name="Walter F."/>
            <person name="Albersmeier A."/>
            <person name="Kalinowski J."/>
            <person name="Ruckert C."/>
        </authorList>
    </citation>
    <scope>NUCLEOTIDE SEQUENCE</scope>
    <source>
        <strain evidence="2">JCM 4784</strain>
    </source>
</reference>
<evidence type="ECO:0000313" key="2">
    <source>
        <dbReference type="EMBL" id="GHE84352.1"/>
    </source>
</evidence>
<name>A0A919A3G4_9ACTN</name>
<dbReference type="Pfam" id="PF00144">
    <property type="entry name" value="Beta-lactamase"/>
    <property type="match status" value="1"/>
</dbReference>
<comment type="caution">
    <text evidence="2">The sequence shown here is derived from an EMBL/GenBank/DDBJ whole genome shotgun (WGS) entry which is preliminary data.</text>
</comment>
<dbReference type="InterPro" id="IPR012338">
    <property type="entry name" value="Beta-lactam/transpept-like"/>
</dbReference>
<accession>A0A919A3G4</accession>
<organism evidence="2 3">
    <name type="scientific">Streptomyces longispororuber</name>
    <dbReference type="NCBI Taxonomy" id="68230"/>
    <lineage>
        <taxon>Bacteria</taxon>
        <taxon>Bacillati</taxon>
        <taxon>Actinomycetota</taxon>
        <taxon>Actinomycetes</taxon>
        <taxon>Kitasatosporales</taxon>
        <taxon>Streptomycetaceae</taxon>
        <taxon>Streptomyces</taxon>
    </lineage>
</organism>
<dbReference type="InterPro" id="IPR050789">
    <property type="entry name" value="Diverse_Enzym_Activities"/>
</dbReference>
<dbReference type="AlphaFoldDB" id="A0A919A3G4"/>
<reference evidence="2" key="2">
    <citation type="submission" date="2020-09" db="EMBL/GenBank/DDBJ databases">
        <authorList>
            <person name="Sun Q."/>
            <person name="Ohkuma M."/>
        </authorList>
    </citation>
    <scope>NUCLEOTIDE SEQUENCE</scope>
    <source>
        <strain evidence="2">JCM 4784</strain>
    </source>
</reference>
<dbReference type="Proteomes" id="UP000608024">
    <property type="component" value="Unassembled WGS sequence"/>
</dbReference>
<dbReference type="SUPFAM" id="SSF56601">
    <property type="entry name" value="beta-lactamase/transpeptidase-like"/>
    <property type="match status" value="1"/>
</dbReference>
<sequence>MAHEELSEAVAARAREHGVPGAAVGVLLDGRETYAAHGVTSLAAPRPVDERTLFHVASVSKTFTATALARLAAEGAVDLDAPVRHHVPELRLADERAAERITVRNLLNHTAGLDWNLIDDGRGDRSLAGFVAALPRLGIVAPPGTRSSYSQAGYNLAGRIVEKVTGLPFERAMAALVLEPVGLPDTVYGLAEVMVRPFAVGHHRGEDGAPRPARPWGAFPEGARGDNPGGGLASSARDLLRWARFHLGDGEGVLPAQALRRMRERTVALRASSLGDGVGIGWYLRALDRADGSGVVRGAGHDGAGNGQSAELLLVPEHGFAVVALANASPGGHPFTRSVVRWALRHHLGVVERTPEPVPYDERRARQVVGRYETDALRLDVATDGSRLTLAVDIRPEVREAADGGMPPGHPAAAIGFLPGDGDEYLVVEGGLEGERGVFHRDDAGAVTGVDLGGRLFPRAVATPR</sequence>
<feature type="domain" description="Beta-lactamase-related" evidence="1">
    <location>
        <begin position="8"/>
        <end position="333"/>
    </location>
</feature>
<evidence type="ECO:0000313" key="3">
    <source>
        <dbReference type="Proteomes" id="UP000608024"/>
    </source>
</evidence>
<dbReference type="EMBL" id="BNBT01000134">
    <property type="protein sequence ID" value="GHE84352.1"/>
    <property type="molecule type" value="Genomic_DNA"/>
</dbReference>
<dbReference type="RefSeq" id="WP_190139290.1">
    <property type="nucleotide sequence ID" value="NZ_BNBT01000134.1"/>
</dbReference>
<keyword evidence="3" id="KW-1185">Reference proteome</keyword>
<evidence type="ECO:0000259" key="1">
    <source>
        <dbReference type="Pfam" id="PF00144"/>
    </source>
</evidence>
<dbReference type="Gene3D" id="3.40.710.10">
    <property type="entry name" value="DD-peptidase/beta-lactamase superfamily"/>
    <property type="match status" value="1"/>
</dbReference>
<protein>
    <submittedName>
        <fullName evidence="2">Penicillin-binding protein</fullName>
    </submittedName>
</protein>
<dbReference type="PANTHER" id="PTHR43283:SF3">
    <property type="entry name" value="BETA-LACTAMASE FAMILY PROTEIN (AFU_ORTHOLOGUE AFUA_5G07500)"/>
    <property type="match status" value="1"/>
</dbReference>